<dbReference type="Proteomes" id="UP000264353">
    <property type="component" value="Chromosome A2"/>
</dbReference>
<dbReference type="EMBL" id="CM010629">
    <property type="protein sequence ID" value="RID75300.1"/>
    <property type="molecule type" value="Genomic_DNA"/>
</dbReference>
<evidence type="ECO:0000313" key="1">
    <source>
        <dbReference type="EMBL" id="RID75300.1"/>
    </source>
</evidence>
<dbReference type="AlphaFoldDB" id="A0A398AI79"/>
<name>A0A398AI79_BRACM</name>
<sequence>MSGTPFTVLTTFIRPCACSKCFKMMKLFYSRTRIMWIDRKLVKEITNIRCSFFSRDESKNMRTVGLYIYLSMRNGWVPGLTSDMKNSTVTDFVLEYYTTFCASFTQSKTYSNNKQKHYEIIHFFL</sequence>
<gene>
    <name evidence="1" type="ORF">BRARA_B02351</name>
</gene>
<organism evidence="1 2">
    <name type="scientific">Brassica campestris</name>
    <name type="common">Field mustard</name>
    <dbReference type="NCBI Taxonomy" id="3711"/>
    <lineage>
        <taxon>Eukaryota</taxon>
        <taxon>Viridiplantae</taxon>
        <taxon>Streptophyta</taxon>
        <taxon>Embryophyta</taxon>
        <taxon>Tracheophyta</taxon>
        <taxon>Spermatophyta</taxon>
        <taxon>Magnoliopsida</taxon>
        <taxon>eudicotyledons</taxon>
        <taxon>Gunneridae</taxon>
        <taxon>Pentapetalae</taxon>
        <taxon>rosids</taxon>
        <taxon>malvids</taxon>
        <taxon>Brassicales</taxon>
        <taxon>Brassicaceae</taxon>
        <taxon>Brassiceae</taxon>
        <taxon>Brassica</taxon>
    </lineage>
</organism>
<accession>A0A398AI79</accession>
<protein>
    <submittedName>
        <fullName evidence="1">Uncharacterized protein</fullName>
    </submittedName>
</protein>
<evidence type="ECO:0000313" key="2">
    <source>
        <dbReference type="Proteomes" id="UP000264353"/>
    </source>
</evidence>
<proteinExistence type="predicted"/>
<reference evidence="1 2" key="1">
    <citation type="submission" date="2018-06" db="EMBL/GenBank/DDBJ databases">
        <title>WGS assembly of Brassica rapa FPsc.</title>
        <authorList>
            <person name="Bowman J."/>
            <person name="Kohchi T."/>
            <person name="Yamato K."/>
            <person name="Jenkins J."/>
            <person name="Shu S."/>
            <person name="Ishizaki K."/>
            <person name="Yamaoka S."/>
            <person name="Nishihama R."/>
            <person name="Nakamura Y."/>
            <person name="Berger F."/>
            <person name="Adam C."/>
            <person name="Aki S."/>
            <person name="Althoff F."/>
            <person name="Araki T."/>
            <person name="Arteaga-Vazquez M."/>
            <person name="Balasubrmanian S."/>
            <person name="Bauer D."/>
            <person name="Boehm C."/>
            <person name="Briginshaw L."/>
            <person name="Caballero-Perez J."/>
            <person name="Catarino B."/>
            <person name="Chen F."/>
            <person name="Chiyoda S."/>
            <person name="Chovatia M."/>
            <person name="Davies K."/>
            <person name="Delmans M."/>
            <person name="Demura T."/>
            <person name="Dierschke T."/>
            <person name="Dolan L."/>
            <person name="Dorantes-Acosta A."/>
            <person name="Eklund D."/>
            <person name="Florent S."/>
            <person name="Flores-Sandoval E."/>
            <person name="Fujiyama A."/>
            <person name="Fukuzawa H."/>
            <person name="Galik B."/>
            <person name="Grimanelli D."/>
            <person name="Grimwood J."/>
            <person name="Grossniklaus U."/>
            <person name="Hamada T."/>
            <person name="Haseloff J."/>
            <person name="Hetherington A."/>
            <person name="Higo A."/>
            <person name="Hirakawa Y."/>
            <person name="Hundley H."/>
            <person name="Ikeda Y."/>
            <person name="Inoue K."/>
            <person name="Inoue S."/>
            <person name="Ishida S."/>
            <person name="Jia Q."/>
            <person name="Kakita M."/>
            <person name="Kanazawa T."/>
            <person name="Kawai Y."/>
            <person name="Kawashima T."/>
            <person name="Kennedy M."/>
            <person name="Kinose K."/>
            <person name="Kinoshita T."/>
            <person name="Kohara Y."/>
            <person name="Koide E."/>
            <person name="Komatsu K."/>
            <person name="Kopischke S."/>
            <person name="Kubo M."/>
            <person name="Kyozuka J."/>
            <person name="Lagercrantz U."/>
            <person name="Lin S."/>
            <person name="Lindquist E."/>
            <person name="Lipzen A."/>
            <person name="Lu C."/>
            <person name="Luna E."/>
            <person name="Martienssen R."/>
            <person name="Minamino N."/>
            <person name="Mizutani M."/>
            <person name="Mizutani M."/>
            <person name="Mochizuki N."/>
            <person name="Monte I."/>
            <person name="Mosher R."/>
            <person name="Nagasaki H."/>
            <person name="Nakagami H."/>
            <person name="Naramoto S."/>
            <person name="Nishitani K."/>
            <person name="Ohtani M."/>
            <person name="Okamoto T."/>
            <person name="Okumura M."/>
            <person name="Phillips J."/>
            <person name="Pollak B."/>
            <person name="Reinders A."/>
            <person name="Roevekamp M."/>
            <person name="Sano R."/>
            <person name="Sawa S."/>
            <person name="Schmid M."/>
            <person name="Shirakawa M."/>
            <person name="Solano R."/>
            <person name="Spunde A."/>
            <person name="Suetsugu N."/>
            <person name="Sugano S."/>
            <person name="Sugiyama A."/>
            <person name="Sun R."/>
            <person name="Suzuki Y."/>
            <person name="Takenaka M."/>
            <person name="Takezawa D."/>
            <person name="Tomogane H."/>
            <person name="Tsuzuki M."/>
            <person name="Ueda T."/>
            <person name="Umeda M."/>
            <person name="Ward J."/>
            <person name="Watanabe Y."/>
            <person name="Yazaki K."/>
            <person name="Yokoyama R."/>
            <person name="Yoshitake Y."/>
            <person name="Yotsui I."/>
            <person name="Zachgo S."/>
            <person name="Schmutz J."/>
        </authorList>
    </citation>
    <scope>NUCLEOTIDE SEQUENCE [LARGE SCALE GENOMIC DNA]</scope>
    <source>
        <strain evidence="2">cv. B-3</strain>
    </source>
</reference>